<dbReference type="GO" id="GO:0042597">
    <property type="term" value="C:periplasmic space"/>
    <property type="evidence" value="ECO:0007669"/>
    <property type="project" value="UniProtKB-SubCell"/>
</dbReference>
<dbReference type="NCBIfam" id="TIGR03170">
    <property type="entry name" value="flgA_cterm"/>
    <property type="match status" value="1"/>
</dbReference>
<dbReference type="SMART" id="SM00858">
    <property type="entry name" value="SAF"/>
    <property type="match status" value="1"/>
</dbReference>
<dbReference type="InterPro" id="IPR013974">
    <property type="entry name" value="SAF"/>
</dbReference>
<evidence type="ECO:0000256" key="3">
    <source>
        <dbReference type="ARBA" id="ARBA00014754"/>
    </source>
</evidence>
<dbReference type="GO" id="GO:0044780">
    <property type="term" value="P:bacterial-type flagellum assembly"/>
    <property type="evidence" value="ECO:0007669"/>
    <property type="project" value="InterPro"/>
</dbReference>
<comment type="function">
    <text evidence="6">Involved in the assembly process of the P-ring formation. It may associate with FlgF on the rod constituting a structure essential for the P-ring assembly or may act as a modulator protein for the P-ring assembly.</text>
</comment>
<evidence type="ECO:0000256" key="2">
    <source>
        <dbReference type="ARBA" id="ARBA00010474"/>
    </source>
</evidence>
<evidence type="ECO:0000313" key="8">
    <source>
        <dbReference type="EMBL" id="SEQ91952.1"/>
    </source>
</evidence>
<comment type="similarity">
    <text evidence="2">Belongs to the FlgA family.</text>
</comment>
<keyword evidence="8" id="KW-0969">Cilium</keyword>
<accession>A0A1H9JYP4</accession>
<dbReference type="RefSeq" id="WP_177173137.1">
    <property type="nucleotide sequence ID" value="NZ_FOGC01000008.1"/>
</dbReference>
<evidence type="ECO:0000313" key="9">
    <source>
        <dbReference type="Proteomes" id="UP000242515"/>
    </source>
</evidence>
<evidence type="ECO:0000256" key="6">
    <source>
        <dbReference type="ARBA" id="ARBA00025643"/>
    </source>
</evidence>
<dbReference type="CDD" id="cd11614">
    <property type="entry name" value="SAF_CpaB_FlgA_like"/>
    <property type="match status" value="1"/>
</dbReference>
<evidence type="ECO:0000256" key="5">
    <source>
        <dbReference type="ARBA" id="ARBA00022764"/>
    </source>
</evidence>
<dbReference type="InterPro" id="IPR039246">
    <property type="entry name" value="Flagellar_FlgA"/>
</dbReference>
<sequence length="251" mass="27127">MLSIEGKHLFRFIRTAGYALLGSFIVVFVNPAWAASPIEPQATRWVEQQIQLIGQQQGWQSLQSKASVELFNANNRLSSCNTPLVFSAPLLAQSPTRFPLVISCNSPSGSWKMRAQVNVEIRVAAVVAVTALPVGTLLTTDNIQLIPVTLKPGTRIRVMTHTDDALQMTLKRAVSAGQPLTPLLLDMPKVISRNQAVTLVIQQEDLELTTGGVALQNGSKGATIRVKNSGSGRVVSGTVMDAQRVLVHVIE</sequence>
<keyword evidence="8" id="KW-0282">Flagellum</keyword>
<name>A0A1H9JYP4_9GAMM</name>
<evidence type="ECO:0000259" key="7">
    <source>
        <dbReference type="SMART" id="SM00858"/>
    </source>
</evidence>
<dbReference type="Gene3D" id="2.30.30.760">
    <property type="match status" value="1"/>
</dbReference>
<gene>
    <name evidence="8" type="ORF">SAMN05216522_108136</name>
</gene>
<evidence type="ECO:0000256" key="1">
    <source>
        <dbReference type="ARBA" id="ARBA00004418"/>
    </source>
</evidence>
<dbReference type="PANTHER" id="PTHR36307:SF1">
    <property type="entry name" value="FLAGELLA BASAL BODY P-RING FORMATION PROTEIN FLGA"/>
    <property type="match status" value="1"/>
</dbReference>
<keyword evidence="8" id="KW-0966">Cell projection</keyword>
<dbReference type="InterPro" id="IPR017585">
    <property type="entry name" value="SAF_FlgA"/>
</dbReference>
<proteinExistence type="inferred from homology"/>
<protein>
    <recommendedName>
        <fullName evidence="3">Flagella basal body P-ring formation protein FlgA</fullName>
    </recommendedName>
</protein>
<evidence type="ECO:0000256" key="4">
    <source>
        <dbReference type="ARBA" id="ARBA00022729"/>
    </source>
</evidence>
<dbReference type="PANTHER" id="PTHR36307">
    <property type="entry name" value="FLAGELLA BASAL BODY P-RING FORMATION PROTEIN FLGA"/>
    <property type="match status" value="1"/>
</dbReference>
<dbReference type="STRING" id="988801.SAMN05216522_108136"/>
<keyword evidence="5" id="KW-0574">Periplasm</keyword>
<comment type="subcellular location">
    <subcellularLocation>
        <location evidence="1">Periplasm</location>
    </subcellularLocation>
</comment>
<dbReference type="AlphaFoldDB" id="A0A1H9JYP4"/>
<organism evidence="8 9">
    <name type="scientific">Rosenbergiella nectarea</name>
    <dbReference type="NCBI Taxonomy" id="988801"/>
    <lineage>
        <taxon>Bacteria</taxon>
        <taxon>Pseudomonadati</taxon>
        <taxon>Pseudomonadota</taxon>
        <taxon>Gammaproteobacteria</taxon>
        <taxon>Enterobacterales</taxon>
        <taxon>Erwiniaceae</taxon>
        <taxon>Rosenbergiella</taxon>
    </lineage>
</organism>
<reference evidence="9" key="1">
    <citation type="submission" date="2016-10" db="EMBL/GenBank/DDBJ databases">
        <authorList>
            <person name="Varghese N."/>
            <person name="Submissions S."/>
        </authorList>
    </citation>
    <scope>NUCLEOTIDE SEQUENCE [LARGE SCALE GENOMIC DNA]</scope>
    <source>
        <strain evidence="9">8N4</strain>
    </source>
</reference>
<feature type="domain" description="SAF" evidence="7">
    <location>
        <begin position="123"/>
        <end position="186"/>
    </location>
</feature>
<keyword evidence="9" id="KW-1185">Reference proteome</keyword>
<keyword evidence="4" id="KW-0732">Signal</keyword>
<dbReference type="EMBL" id="FOGC01000008">
    <property type="protein sequence ID" value="SEQ91952.1"/>
    <property type="molecule type" value="Genomic_DNA"/>
</dbReference>
<dbReference type="Pfam" id="PF13144">
    <property type="entry name" value="ChapFlgA"/>
    <property type="match status" value="1"/>
</dbReference>
<dbReference type="Proteomes" id="UP000242515">
    <property type="component" value="Unassembled WGS sequence"/>
</dbReference>